<evidence type="ECO:0000313" key="2">
    <source>
        <dbReference type="Proteomes" id="UP000294588"/>
    </source>
</evidence>
<keyword evidence="2" id="KW-1185">Reference proteome</keyword>
<gene>
    <name evidence="1" type="ORF">E0946_02485</name>
</gene>
<organism evidence="1 2">
    <name type="scientific">Candidatus Syntrophosphaera thermopropionivorans</name>
    <dbReference type="NCBI Taxonomy" id="2593015"/>
    <lineage>
        <taxon>Bacteria</taxon>
        <taxon>Pseudomonadati</taxon>
        <taxon>Candidatus Cloacimonadota</taxon>
        <taxon>Candidatus Cloacimonadia</taxon>
        <taxon>Candidatus Cloacimonadales</taxon>
        <taxon>Candidatus Cloacimonadaceae</taxon>
        <taxon>Candidatus Syntrophosphaera</taxon>
    </lineage>
</organism>
<dbReference type="Proteomes" id="UP000294588">
    <property type="component" value="Unassembled WGS sequence"/>
</dbReference>
<comment type="caution">
    <text evidence="1">The sequence shown here is derived from an EMBL/GenBank/DDBJ whole genome shotgun (WGS) entry which is preliminary data.</text>
</comment>
<dbReference type="EMBL" id="SMOG01000004">
    <property type="protein sequence ID" value="TDF73645.1"/>
    <property type="molecule type" value="Genomic_DNA"/>
</dbReference>
<sequence length="452" mass="51641">MKGVRQIAVDQLVNYLATDPIQKMPKIMSLAKKLDSKHQYEYYIDGIYNALMDENSNWHKFTENLFKEVNTKSIRKLAECFMVNSTLVGGPRRDKIKAKYNCNVPWALLIDPTSACNLSCTGCWAAEYGKKYNLSYDILDSVVKQGKKLGIFWYLFSGGEPLIRKDDIIKLCAKHQDCFFFAFTNGTLVDEKLCEDMRKVGNFVLAFSIEGDEEATDMRRGKGCYQKVISAMELMKKHHLLFGYSTCYHHYNTESVASDEFIDDMIARGCRFAWNFTYIPIGKDAKLDFIATPEQRAYMYKRIQEIRATKPIFALDFWNDGEAAHGCIAGGRSYLHINANGDVEPCAFIHYANVNIKNATLLEALQSPLFMEYKKHQPFSENMLRPCPLLDNPEILMEMVHNSNAYSTQLEGPETVDELCAKTIAAAEKWAPVADKLWEERQKELASRNPSP</sequence>
<evidence type="ECO:0000313" key="1">
    <source>
        <dbReference type="EMBL" id="TDF73645.1"/>
    </source>
</evidence>
<accession>A0AC61QK38</accession>
<reference evidence="1" key="1">
    <citation type="submission" date="2019-03" db="EMBL/GenBank/DDBJ databases">
        <title>Candidatus Syntrophosphaera thermopropionivorans: a novel player in syntrophic propionate oxidation during anaerobic digestion.</title>
        <authorList>
            <person name="Dyksma S."/>
        </authorList>
    </citation>
    <scope>NUCLEOTIDE SEQUENCE</scope>
    <source>
        <strain evidence="1">W5</strain>
    </source>
</reference>
<protein>
    <submittedName>
        <fullName evidence="1">Radical SAM protein</fullName>
    </submittedName>
</protein>
<name>A0AC61QK38_9BACT</name>
<proteinExistence type="predicted"/>